<dbReference type="RefSeq" id="WP_092467082.1">
    <property type="nucleotide sequence ID" value="NZ_FNCZ01000002.1"/>
</dbReference>
<dbReference type="GO" id="GO:0009307">
    <property type="term" value="P:DNA restriction-modification system"/>
    <property type="evidence" value="ECO:0007669"/>
    <property type="project" value="UniProtKB-KW"/>
</dbReference>
<evidence type="ECO:0000313" key="5">
    <source>
        <dbReference type="EMBL" id="SDH29913.1"/>
    </source>
</evidence>
<dbReference type="EMBL" id="FNCZ01000002">
    <property type="protein sequence ID" value="SDH29913.1"/>
    <property type="molecule type" value="Genomic_DNA"/>
</dbReference>
<dbReference type="Proteomes" id="UP000199492">
    <property type="component" value="Unassembled WGS sequence"/>
</dbReference>
<proteinExistence type="inferred from homology"/>
<evidence type="ECO:0000256" key="1">
    <source>
        <dbReference type="ARBA" id="ARBA00010923"/>
    </source>
</evidence>
<dbReference type="InterPro" id="IPR052021">
    <property type="entry name" value="Type-I_RS_S_subunit"/>
</dbReference>
<protein>
    <submittedName>
        <fullName evidence="5">Type I restriction enzyme, S subunit</fullName>
    </submittedName>
</protein>
<evidence type="ECO:0000259" key="4">
    <source>
        <dbReference type="Pfam" id="PF01420"/>
    </source>
</evidence>
<dbReference type="STRING" id="262004.SAMN04489796_102203"/>
<comment type="similarity">
    <text evidence="1">Belongs to the type-I restriction system S methylase family.</text>
</comment>
<dbReference type="InterPro" id="IPR044946">
    <property type="entry name" value="Restrct_endonuc_typeI_TRD_sf"/>
</dbReference>
<dbReference type="PANTHER" id="PTHR30408">
    <property type="entry name" value="TYPE-1 RESTRICTION ENZYME ECOKI SPECIFICITY PROTEIN"/>
    <property type="match status" value="1"/>
</dbReference>
<dbReference type="Gene3D" id="3.90.220.20">
    <property type="entry name" value="DNA methylase specificity domains"/>
    <property type="match status" value="2"/>
</dbReference>
<keyword evidence="2" id="KW-0680">Restriction system</keyword>
<dbReference type="Pfam" id="PF01420">
    <property type="entry name" value="Methylase_S"/>
    <property type="match status" value="2"/>
</dbReference>
<accession>A0A1G8BA60</accession>
<sequence length="413" mass="48562">MRLNYKRLGDYIEPCNEKNDGNVIKKLQGISNRKYFQKAKTNTIGIDLSKYRVVRTGQFAFNRATTRNGDKISIALRHGKDCIVSPSYRIFKSKDENILNSEYLMMWFKRPDFDRYARFKSHGSAHEFFDWDEMQEVELPIPSIEKQRDIVAEYNTIVNRIKLNETLNQKLEETAQALYKNWFVDFEFPNAEGKPYKSSGGEMVYNEELDVEIPEGWEVPKLIEYTSLITKGTTPKRMYTQFNRDRIVYIKSQSIGKNHFINQLKINYVDSTTHNTELKRSIILEKDILFTITGAMVGDFAIADKEITPANTNQNVAIIRFKNNNIHPYYLYFLLMSNWHQEFLIENTQDAIKPNLNLKMIGDMRIILPIETVLELTYFMIKPIIEEKYYLHFQINKLVELQNLLLSKMSKTV</sequence>
<evidence type="ECO:0000256" key="3">
    <source>
        <dbReference type="ARBA" id="ARBA00023125"/>
    </source>
</evidence>
<keyword evidence="6" id="KW-1185">Reference proteome</keyword>
<evidence type="ECO:0000313" key="6">
    <source>
        <dbReference type="Proteomes" id="UP000199492"/>
    </source>
</evidence>
<gene>
    <name evidence="5" type="ORF">SAMN04489796_102203</name>
</gene>
<reference evidence="6" key="1">
    <citation type="submission" date="2016-10" db="EMBL/GenBank/DDBJ databases">
        <authorList>
            <person name="Varghese N."/>
            <person name="Submissions S."/>
        </authorList>
    </citation>
    <scope>NUCLEOTIDE SEQUENCE [LARGE SCALE GENOMIC DNA]</scope>
    <source>
        <strain evidence="6">DSM 15363</strain>
    </source>
</reference>
<dbReference type="InterPro" id="IPR000055">
    <property type="entry name" value="Restrct_endonuc_typeI_TRD"/>
</dbReference>
<organism evidence="5 6">
    <name type="scientific">Winogradskyella thalassocola</name>
    <dbReference type="NCBI Taxonomy" id="262004"/>
    <lineage>
        <taxon>Bacteria</taxon>
        <taxon>Pseudomonadati</taxon>
        <taxon>Bacteroidota</taxon>
        <taxon>Flavobacteriia</taxon>
        <taxon>Flavobacteriales</taxon>
        <taxon>Flavobacteriaceae</taxon>
        <taxon>Winogradskyella</taxon>
    </lineage>
</organism>
<evidence type="ECO:0000256" key="2">
    <source>
        <dbReference type="ARBA" id="ARBA00022747"/>
    </source>
</evidence>
<name>A0A1G8BA60_9FLAO</name>
<dbReference type="GO" id="GO:0003677">
    <property type="term" value="F:DNA binding"/>
    <property type="evidence" value="ECO:0007669"/>
    <property type="project" value="UniProtKB-KW"/>
</dbReference>
<dbReference type="PANTHER" id="PTHR30408:SF12">
    <property type="entry name" value="TYPE I RESTRICTION ENZYME MJAVIII SPECIFICITY SUBUNIT"/>
    <property type="match status" value="1"/>
</dbReference>
<keyword evidence="3" id="KW-0238">DNA-binding</keyword>
<feature type="domain" description="Type I restriction modification DNA specificity" evidence="4">
    <location>
        <begin position="214"/>
        <end position="370"/>
    </location>
</feature>
<feature type="domain" description="Type I restriction modification DNA specificity" evidence="4">
    <location>
        <begin position="71"/>
        <end position="173"/>
    </location>
</feature>
<dbReference type="SUPFAM" id="SSF116734">
    <property type="entry name" value="DNA methylase specificity domain"/>
    <property type="match status" value="2"/>
</dbReference>
<dbReference type="AlphaFoldDB" id="A0A1G8BA60"/>